<dbReference type="OrthoDB" id="6402905at2759"/>
<dbReference type="SUPFAM" id="SSF117281">
    <property type="entry name" value="Kelch motif"/>
    <property type="match status" value="1"/>
</dbReference>
<dbReference type="InterPro" id="IPR011333">
    <property type="entry name" value="SKP1/BTB/POZ_sf"/>
</dbReference>
<evidence type="ECO:0000256" key="2">
    <source>
        <dbReference type="ARBA" id="ARBA00022737"/>
    </source>
</evidence>
<evidence type="ECO:0000256" key="3">
    <source>
        <dbReference type="SAM" id="MobiDB-lite"/>
    </source>
</evidence>
<evidence type="ECO:0000313" key="5">
    <source>
        <dbReference type="RefSeq" id="XP_018013191.1"/>
    </source>
</evidence>
<keyword evidence="1" id="KW-0880">Kelch repeat</keyword>
<sequence>MADESGDTCLITLLCGELKFELERQLLIKKSGYFKALLEGSFADSRKSVHTLDPTFVEPVCLKFVVENMQQEHSDDAFKDLSLDFLTNCALVCEALHVECVLEIIMDRILEKLDDDDHFINYAKILYNLGFGSPKVIKYLSSSIQWKFFELVWSPRILFKLTEAELYWILRNPNIVDPTGGVLSLLLIDTYVRNQDNCMSHPKTADVIENSNSEAVEISLTDASLEMLPACQEEGNMTREETLNSAMTDDEGGVGCTFKFGKEEKRKSAKLEETKDYFEERTAKLNDENNVNFANTSLGAAAETLGKGNSSGTTNGNSALEVSSRVRHLTARLVYALRESMDAQLGTDLPEHYTFRNIDSTEYSISPLHGDTDTAGDRSNRNNDDDESCLTYKQKEVRAMSSLPTEQKVSLSLSWEDVEIIKDYRNDKNFFRSLYSMQRRNPWLPCFLAMWKPSWHISRPGWWRQKFTFQTNGYGSFSYRETTNSQVGAPVFYEEYLRELCAFQNTSDKFILSFDEETKSFVEELHVSGNKGYKICSYGEDLLVIAGECDYIGSNRFPTSVSCFNFHSMKWKELKSKKLCHRTFQHCWLASEGLLICGGFGQYRKKNNSRITLLKQVYFGTEDESDEAQESDEEIFHNRVGSNLSPKKFRSTPEKESCDSKYCATNGSAAMRKLISNEPLLFQKPNMNLNGGHSFKSSEDVIFKTSNFCGTNFEITSEVFFTVGHHLLTINGRHLQIKCPHKNDWITLTLHAGVEYDRTEFKFEAAIPYGSGVYLIDMRHGVFFMPLHTWKSVEQNDSDYSKNLVARIFLYGTFNCQLFQVCRVRNKLFCVGMRTASAEIFPWISPQSKWNSTQVEVLPLAYMPLKVIPMTDSVASPDTTPSNATESSPESLVNLLAKTVEETAGSKEISSDVPKNEDFFMSNVMPSAEIVRRVAASQHRLLDRVLLAPLLDFRQKANGESEGLSDAGRAALHLLDDMHTNLYANWAFPATDVPNTPETSLHREDCSWCRKFFSRDSFDESFGLVPLKSEVIVSSPSADKWYLLHGRGFPPHFENTIEPFVVLKNR</sequence>
<name>A0A8B7NIL3_HYAAZ</name>
<evidence type="ECO:0000256" key="1">
    <source>
        <dbReference type="ARBA" id="ARBA00022441"/>
    </source>
</evidence>
<organism evidence="4 5">
    <name type="scientific">Hyalella azteca</name>
    <name type="common">Amphipod</name>
    <dbReference type="NCBI Taxonomy" id="294128"/>
    <lineage>
        <taxon>Eukaryota</taxon>
        <taxon>Metazoa</taxon>
        <taxon>Ecdysozoa</taxon>
        <taxon>Arthropoda</taxon>
        <taxon>Crustacea</taxon>
        <taxon>Multicrustacea</taxon>
        <taxon>Malacostraca</taxon>
        <taxon>Eumalacostraca</taxon>
        <taxon>Peracarida</taxon>
        <taxon>Amphipoda</taxon>
        <taxon>Senticaudata</taxon>
        <taxon>Talitrida</taxon>
        <taxon>Talitroidea</taxon>
        <taxon>Hyalellidae</taxon>
        <taxon>Hyalella</taxon>
    </lineage>
</organism>
<dbReference type="InterPro" id="IPR015915">
    <property type="entry name" value="Kelch-typ_b-propeller"/>
</dbReference>
<gene>
    <name evidence="5" type="primary">LOC108670241</name>
</gene>
<accession>A0A8B7NIL3</accession>
<protein>
    <submittedName>
        <fullName evidence="5">Uncharacterized protein LOC108670241</fullName>
    </submittedName>
</protein>
<keyword evidence="4" id="KW-1185">Reference proteome</keyword>
<dbReference type="KEGG" id="hazt:108670241"/>
<reference evidence="5" key="1">
    <citation type="submission" date="2025-08" db="UniProtKB">
        <authorList>
            <consortium name="RefSeq"/>
        </authorList>
    </citation>
    <scope>IDENTIFICATION</scope>
    <source>
        <tissue evidence="5">Whole organism</tissue>
    </source>
</reference>
<feature type="compositionally biased region" description="Basic and acidic residues" evidence="3">
    <location>
        <begin position="370"/>
        <end position="383"/>
    </location>
</feature>
<evidence type="ECO:0000313" key="4">
    <source>
        <dbReference type="Proteomes" id="UP000694843"/>
    </source>
</evidence>
<feature type="region of interest" description="Disordered" evidence="3">
    <location>
        <begin position="366"/>
        <end position="388"/>
    </location>
</feature>
<keyword evidence="2" id="KW-0677">Repeat</keyword>
<dbReference type="GeneID" id="108670241"/>
<dbReference type="AlphaFoldDB" id="A0A8B7NIL3"/>
<dbReference type="SUPFAM" id="SSF54695">
    <property type="entry name" value="POZ domain"/>
    <property type="match status" value="1"/>
</dbReference>
<dbReference type="Proteomes" id="UP000694843">
    <property type="component" value="Unplaced"/>
</dbReference>
<dbReference type="RefSeq" id="XP_018013191.1">
    <property type="nucleotide sequence ID" value="XM_018157702.2"/>
</dbReference>
<proteinExistence type="predicted"/>
<dbReference type="Gene3D" id="3.30.710.10">
    <property type="entry name" value="Potassium Channel Kv1.1, Chain A"/>
    <property type="match status" value="1"/>
</dbReference>